<feature type="transmembrane region" description="Helical" evidence="1">
    <location>
        <begin position="49"/>
        <end position="69"/>
    </location>
</feature>
<sequence>MAKKKNKYSFAKKKHSGQGIASTVFAGISLGIFCAAALCALIFHGKGGMYLGALGLIAIGLSAYGFVVGLKSFSEKNRDQLFCKIGAVGNGVLMVIWLALFLVGIS</sequence>
<name>A0A6N2SS48_BLAHA</name>
<evidence type="ECO:0000256" key="1">
    <source>
        <dbReference type="SAM" id="Phobius"/>
    </source>
</evidence>
<keyword evidence="1" id="KW-0812">Transmembrane</keyword>
<evidence type="ECO:0000313" key="2">
    <source>
        <dbReference type="EMBL" id="VYS95832.1"/>
    </source>
</evidence>
<dbReference type="Pfam" id="PF19639">
    <property type="entry name" value="DUF6142"/>
    <property type="match status" value="1"/>
</dbReference>
<gene>
    <name evidence="2" type="ORF">BHLFYP23_02244</name>
</gene>
<dbReference type="InterPro" id="IPR046140">
    <property type="entry name" value="DUF6142"/>
</dbReference>
<protein>
    <recommendedName>
        <fullName evidence="3">Calcium:proton exchanger</fullName>
    </recommendedName>
</protein>
<reference evidence="2" key="1">
    <citation type="submission" date="2019-11" db="EMBL/GenBank/DDBJ databases">
        <authorList>
            <person name="Feng L."/>
        </authorList>
    </citation>
    <scope>NUCLEOTIDE SEQUENCE</scope>
    <source>
        <strain evidence="2">BhanseniiLFYP23</strain>
    </source>
</reference>
<evidence type="ECO:0008006" key="3">
    <source>
        <dbReference type="Google" id="ProtNLM"/>
    </source>
</evidence>
<organism evidence="2">
    <name type="scientific">Blautia hansenii</name>
    <name type="common">Ruminococcus hansenii</name>
    <dbReference type="NCBI Taxonomy" id="1322"/>
    <lineage>
        <taxon>Bacteria</taxon>
        <taxon>Bacillati</taxon>
        <taxon>Bacillota</taxon>
        <taxon>Clostridia</taxon>
        <taxon>Lachnospirales</taxon>
        <taxon>Lachnospiraceae</taxon>
        <taxon>Blautia</taxon>
    </lineage>
</organism>
<dbReference type="EMBL" id="CACRSY010000008">
    <property type="protein sequence ID" value="VYS95832.1"/>
    <property type="molecule type" value="Genomic_DNA"/>
</dbReference>
<feature type="transmembrane region" description="Helical" evidence="1">
    <location>
        <begin position="81"/>
        <end position="105"/>
    </location>
</feature>
<proteinExistence type="predicted"/>
<keyword evidence="1" id="KW-0472">Membrane</keyword>
<dbReference type="RefSeq" id="WP_003022506.1">
    <property type="nucleotide sequence ID" value="NZ_CACRSY010000008.1"/>
</dbReference>
<keyword evidence="1" id="KW-1133">Transmembrane helix</keyword>
<dbReference type="AlphaFoldDB" id="A0A6N2SS48"/>
<accession>A0A6N2SS48</accession>
<feature type="transmembrane region" description="Helical" evidence="1">
    <location>
        <begin position="20"/>
        <end position="43"/>
    </location>
</feature>